<organism evidence="1 2">
    <name type="scientific">Rhizobium sullae</name>
    <name type="common">Rhizobium hedysari</name>
    <dbReference type="NCBI Taxonomy" id="50338"/>
    <lineage>
        <taxon>Bacteria</taxon>
        <taxon>Pseudomonadati</taxon>
        <taxon>Pseudomonadota</taxon>
        <taxon>Alphaproteobacteria</taxon>
        <taxon>Hyphomicrobiales</taxon>
        <taxon>Rhizobiaceae</taxon>
        <taxon>Rhizobium/Agrobacterium group</taxon>
        <taxon>Rhizobium</taxon>
    </lineage>
</organism>
<proteinExistence type="predicted"/>
<gene>
    <name evidence="1" type="ORF">N2599_06945</name>
</gene>
<evidence type="ECO:0000313" key="1">
    <source>
        <dbReference type="EMBL" id="UWU15728.1"/>
    </source>
</evidence>
<keyword evidence="2" id="KW-1185">Reference proteome</keyword>
<accession>A0ABY5XP96</accession>
<sequence>MLDGREMLPEKAEFVFQGEGQEIESIGAPRSYRSLQLIGDILDEPMGNQMSAPLE</sequence>
<dbReference type="Proteomes" id="UP001060123">
    <property type="component" value="Chromosome"/>
</dbReference>
<evidence type="ECO:0000313" key="2">
    <source>
        <dbReference type="Proteomes" id="UP001060123"/>
    </source>
</evidence>
<reference evidence="1" key="1">
    <citation type="submission" date="2022-09" db="EMBL/GenBank/DDBJ databases">
        <title>Australian commercial rhizobial inoculants.</title>
        <authorList>
            <person name="Kohlmeier M.G."/>
            <person name="O'Hara G.W."/>
            <person name="Colombi E."/>
            <person name="Ramsay J.P."/>
            <person name="Terpolilli J."/>
        </authorList>
    </citation>
    <scope>NUCLEOTIDE SEQUENCE</scope>
    <source>
        <strain evidence="1">WSM1592</strain>
    </source>
</reference>
<dbReference type="RefSeq" id="WP_156915389.1">
    <property type="nucleotide sequence ID" value="NZ_CP104143.1"/>
</dbReference>
<name>A0ABY5XP96_RHISU</name>
<dbReference type="EMBL" id="CP104143">
    <property type="protein sequence ID" value="UWU15728.1"/>
    <property type="molecule type" value="Genomic_DNA"/>
</dbReference>
<protein>
    <submittedName>
        <fullName evidence="1">Uncharacterized protein</fullName>
    </submittedName>
</protein>